<feature type="transmembrane region" description="Helical" evidence="6">
    <location>
        <begin position="79"/>
        <end position="100"/>
    </location>
</feature>
<evidence type="ECO:0000256" key="6">
    <source>
        <dbReference type="SAM" id="Phobius"/>
    </source>
</evidence>
<dbReference type="RefSeq" id="WP_239108222.1">
    <property type="nucleotide sequence ID" value="NZ_BOOF01000005.1"/>
</dbReference>
<evidence type="ECO:0000256" key="3">
    <source>
        <dbReference type="ARBA" id="ARBA00022692"/>
    </source>
</evidence>
<keyword evidence="4 6" id="KW-1133">Transmembrane helix</keyword>
<evidence type="ECO:0000256" key="2">
    <source>
        <dbReference type="ARBA" id="ARBA00022475"/>
    </source>
</evidence>
<evidence type="ECO:0000313" key="8">
    <source>
        <dbReference type="Proteomes" id="UP000660454"/>
    </source>
</evidence>
<dbReference type="InterPro" id="IPR001123">
    <property type="entry name" value="LeuE-type"/>
</dbReference>
<keyword evidence="2" id="KW-1003">Cell membrane</keyword>
<proteinExistence type="predicted"/>
<comment type="caution">
    <text evidence="7">The sequence shown here is derived from an EMBL/GenBank/DDBJ whole genome shotgun (WGS) entry which is preliminary data.</text>
</comment>
<evidence type="ECO:0000256" key="5">
    <source>
        <dbReference type="ARBA" id="ARBA00023136"/>
    </source>
</evidence>
<dbReference type="Proteomes" id="UP000660454">
    <property type="component" value="Unassembled WGS sequence"/>
</dbReference>
<dbReference type="PANTHER" id="PTHR30086">
    <property type="entry name" value="ARGININE EXPORTER PROTEIN ARGO"/>
    <property type="match status" value="1"/>
</dbReference>
<sequence>MTASLRAFWQGMVTNLLNPKVILFNIAFLPQFVNPALGHVAVQFLILGLTLVLLGLGVDATVGALAGRLATLLRRSRRFARGLNVISGSVFAALAVRLVTSPE</sequence>
<evidence type="ECO:0000256" key="4">
    <source>
        <dbReference type="ARBA" id="ARBA00022989"/>
    </source>
</evidence>
<evidence type="ECO:0000313" key="7">
    <source>
        <dbReference type="EMBL" id="GIH60849.1"/>
    </source>
</evidence>
<feature type="transmembrane region" description="Helical" evidence="6">
    <location>
        <begin position="44"/>
        <end position="67"/>
    </location>
</feature>
<name>A0ABQ4GHI0_9ACTN</name>
<dbReference type="PANTHER" id="PTHR30086:SF20">
    <property type="entry name" value="ARGININE EXPORTER PROTEIN ARGO-RELATED"/>
    <property type="match status" value="1"/>
</dbReference>
<accession>A0ABQ4GHI0</accession>
<keyword evidence="8" id="KW-1185">Reference proteome</keyword>
<evidence type="ECO:0008006" key="9">
    <source>
        <dbReference type="Google" id="ProtNLM"/>
    </source>
</evidence>
<gene>
    <name evidence="7" type="ORF">Msi02_16660</name>
</gene>
<dbReference type="EMBL" id="BOOF01000005">
    <property type="protein sequence ID" value="GIH60849.1"/>
    <property type="molecule type" value="Genomic_DNA"/>
</dbReference>
<dbReference type="Pfam" id="PF01810">
    <property type="entry name" value="LysE"/>
    <property type="match status" value="1"/>
</dbReference>
<protein>
    <recommendedName>
        <fullName evidence="9">LysE family translocator</fullName>
    </recommendedName>
</protein>
<keyword evidence="5 6" id="KW-0472">Membrane</keyword>
<comment type="subcellular location">
    <subcellularLocation>
        <location evidence="1">Cell membrane</location>
        <topology evidence="1">Multi-pass membrane protein</topology>
    </subcellularLocation>
</comment>
<evidence type="ECO:0000256" key="1">
    <source>
        <dbReference type="ARBA" id="ARBA00004651"/>
    </source>
</evidence>
<keyword evidence="3 6" id="KW-0812">Transmembrane</keyword>
<organism evidence="7 8">
    <name type="scientific">Microbispora siamensis</name>
    <dbReference type="NCBI Taxonomy" id="564413"/>
    <lineage>
        <taxon>Bacteria</taxon>
        <taxon>Bacillati</taxon>
        <taxon>Actinomycetota</taxon>
        <taxon>Actinomycetes</taxon>
        <taxon>Streptosporangiales</taxon>
        <taxon>Streptosporangiaceae</taxon>
        <taxon>Microbispora</taxon>
    </lineage>
</organism>
<reference evidence="7 8" key="1">
    <citation type="submission" date="2021-01" db="EMBL/GenBank/DDBJ databases">
        <title>Whole genome shotgun sequence of Microbispora siamensis NBRC 104113.</title>
        <authorList>
            <person name="Komaki H."/>
            <person name="Tamura T."/>
        </authorList>
    </citation>
    <scope>NUCLEOTIDE SEQUENCE [LARGE SCALE GENOMIC DNA]</scope>
    <source>
        <strain evidence="7 8">NBRC 104113</strain>
    </source>
</reference>